<proteinExistence type="predicted"/>
<accession>A0A0B0NIE7</accession>
<evidence type="ECO:0000313" key="2">
    <source>
        <dbReference type="Proteomes" id="UP000032142"/>
    </source>
</evidence>
<dbReference type="AlphaFoldDB" id="A0A0B0NIE7"/>
<name>A0A0B0NIE7_GOSAR</name>
<dbReference type="Proteomes" id="UP000032142">
    <property type="component" value="Unassembled WGS sequence"/>
</dbReference>
<dbReference type="EMBL" id="KN394688">
    <property type="protein sequence ID" value="KHG10831.1"/>
    <property type="molecule type" value="Genomic_DNA"/>
</dbReference>
<organism evidence="1 2">
    <name type="scientific">Gossypium arboreum</name>
    <name type="common">Tree cotton</name>
    <name type="synonym">Gossypium nanking</name>
    <dbReference type="NCBI Taxonomy" id="29729"/>
    <lineage>
        <taxon>Eukaryota</taxon>
        <taxon>Viridiplantae</taxon>
        <taxon>Streptophyta</taxon>
        <taxon>Embryophyta</taxon>
        <taxon>Tracheophyta</taxon>
        <taxon>Spermatophyta</taxon>
        <taxon>Magnoliopsida</taxon>
        <taxon>eudicotyledons</taxon>
        <taxon>Gunneridae</taxon>
        <taxon>Pentapetalae</taxon>
        <taxon>rosids</taxon>
        <taxon>malvids</taxon>
        <taxon>Malvales</taxon>
        <taxon>Malvaceae</taxon>
        <taxon>Malvoideae</taxon>
        <taxon>Gossypium</taxon>
    </lineage>
</organism>
<protein>
    <submittedName>
        <fullName evidence="1">Uncharacterized protein</fullName>
    </submittedName>
</protein>
<reference evidence="2" key="1">
    <citation type="submission" date="2014-09" db="EMBL/GenBank/DDBJ databases">
        <authorList>
            <person name="Mudge J."/>
            <person name="Ramaraj T."/>
            <person name="Lindquist I.E."/>
            <person name="Bharti A.K."/>
            <person name="Sundararajan A."/>
            <person name="Cameron C.T."/>
            <person name="Woodward J.E."/>
            <person name="May G.D."/>
            <person name="Brubaker C."/>
            <person name="Broadhvest J."/>
            <person name="Wilkins T.A."/>
        </authorList>
    </citation>
    <scope>NUCLEOTIDE SEQUENCE</scope>
    <source>
        <strain evidence="2">cv. AKA8401</strain>
    </source>
</reference>
<evidence type="ECO:0000313" key="1">
    <source>
        <dbReference type="EMBL" id="KHG10831.1"/>
    </source>
</evidence>
<keyword evidence="2" id="KW-1185">Reference proteome</keyword>
<gene>
    <name evidence="1" type="ORF">F383_05993</name>
</gene>
<sequence>MLILYVGHFLRFWPVYRSFYSPMLT</sequence>